<dbReference type="InterPro" id="IPR005828">
    <property type="entry name" value="MFS_sugar_transport-like"/>
</dbReference>
<dbReference type="AlphaFoldDB" id="A0A3P7J9V5"/>
<gene>
    <name evidence="7" type="ORF">SVUK_LOCUS17288</name>
</gene>
<evidence type="ECO:0000313" key="7">
    <source>
        <dbReference type="EMBL" id="VDM82290.1"/>
    </source>
</evidence>
<keyword evidence="2 6" id="KW-0812">Transmembrane</keyword>
<evidence type="ECO:0008006" key="9">
    <source>
        <dbReference type="Google" id="ProtNLM"/>
    </source>
</evidence>
<feature type="coiled-coil region" evidence="5">
    <location>
        <begin position="95"/>
        <end position="133"/>
    </location>
</feature>
<proteinExistence type="predicted"/>
<dbReference type="EMBL" id="UYYB01116905">
    <property type="protein sequence ID" value="VDM82290.1"/>
    <property type="molecule type" value="Genomic_DNA"/>
</dbReference>
<evidence type="ECO:0000256" key="3">
    <source>
        <dbReference type="ARBA" id="ARBA00022989"/>
    </source>
</evidence>
<dbReference type="OrthoDB" id="5296287at2759"/>
<evidence type="ECO:0000313" key="8">
    <source>
        <dbReference type="Proteomes" id="UP000270094"/>
    </source>
</evidence>
<comment type="subcellular location">
    <subcellularLocation>
        <location evidence="1">Membrane</location>
        <topology evidence="1">Multi-pass membrane protein</topology>
    </subcellularLocation>
</comment>
<dbReference type="SUPFAM" id="SSF103473">
    <property type="entry name" value="MFS general substrate transporter"/>
    <property type="match status" value="1"/>
</dbReference>
<feature type="transmembrane region" description="Helical" evidence="6">
    <location>
        <begin position="193"/>
        <end position="211"/>
    </location>
</feature>
<dbReference type="InterPro" id="IPR036259">
    <property type="entry name" value="MFS_trans_sf"/>
</dbReference>
<evidence type="ECO:0000256" key="4">
    <source>
        <dbReference type="ARBA" id="ARBA00023136"/>
    </source>
</evidence>
<organism evidence="7 8">
    <name type="scientific">Strongylus vulgaris</name>
    <name type="common">Blood worm</name>
    <dbReference type="NCBI Taxonomy" id="40348"/>
    <lineage>
        <taxon>Eukaryota</taxon>
        <taxon>Metazoa</taxon>
        <taxon>Ecdysozoa</taxon>
        <taxon>Nematoda</taxon>
        <taxon>Chromadorea</taxon>
        <taxon>Rhabditida</taxon>
        <taxon>Rhabditina</taxon>
        <taxon>Rhabditomorpha</taxon>
        <taxon>Strongyloidea</taxon>
        <taxon>Strongylidae</taxon>
        <taxon>Strongylus</taxon>
    </lineage>
</organism>
<dbReference type="Proteomes" id="UP000270094">
    <property type="component" value="Unassembled WGS sequence"/>
</dbReference>
<keyword evidence="3 6" id="KW-1133">Transmembrane helix</keyword>
<protein>
    <recommendedName>
        <fullName evidence="9">Major facilitator superfamily (MFS) profile domain-containing protein</fullName>
    </recommendedName>
</protein>
<keyword evidence="4 6" id="KW-0472">Membrane</keyword>
<evidence type="ECO:0000256" key="6">
    <source>
        <dbReference type="SAM" id="Phobius"/>
    </source>
</evidence>
<dbReference type="PANTHER" id="PTHR24064">
    <property type="entry name" value="SOLUTE CARRIER FAMILY 22 MEMBER"/>
    <property type="match status" value="1"/>
</dbReference>
<sequence>MLRTVLGFFTGGLLGTYVVYKMEHIPKRHRLWVMAVIAFAPNFILLNGIAYLSHDWRTFQRVLFFISSPAFVHESPRWLIQKGRIEEARKVLQRIQRIDKQKAAKKDEMEKMLDAAYQKMQEQEKKLKNYNVRHLFYTKEMTLATTTYCAGLIKSLGRKAVHFMSQSTIAFCLFVVAVVHLFGKFCLEEQYGIVIRIATITAASVAAQVRFDELM</sequence>
<feature type="transmembrane region" description="Helical" evidence="6">
    <location>
        <begin position="160"/>
        <end position="181"/>
    </location>
</feature>
<keyword evidence="8" id="KW-1185">Reference proteome</keyword>
<name>A0A3P7J9V5_STRVU</name>
<keyword evidence="5" id="KW-0175">Coiled coil</keyword>
<dbReference type="Gene3D" id="1.20.1250.20">
    <property type="entry name" value="MFS general substrate transporter like domains"/>
    <property type="match status" value="1"/>
</dbReference>
<dbReference type="GO" id="GO:0016020">
    <property type="term" value="C:membrane"/>
    <property type="evidence" value="ECO:0007669"/>
    <property type="project" value="UniProtKB-SubCell"/>
</dbReference>
<dbReference type="GO" id="GO:0022857">
    <property type="term" value="F:transmembrane transporter activity"/>
    <property type="evidence" value="ECO:0007669"/>
    <property type="project" value="InterPro"/>
</dbReference>
<dbReference type="Pfam" id="PF00083">
    <property type="entry name" value="Sugar_tr"/>
    <property type="match status" value="1"/>
</dbReference>
<reference evidence="7 8" key="1">
    <citation type="submission" date="2018-11" db="EMBL/GenBank/DDBJ databases">
        <authorList>
            <consortium name="Pathogen Informatics"/>
        </authorList>
    </citation>
    <scope>NUCLEOTIDE SEQUENCE [LARGE SCALE GENOMIC DNA]</scope>
</reference>
<feature type="transmembrane region" description="Helical" evidence="6">
    <location>
        <begin position="31"/>
        <end position="52"/>
    </location>
</feature>
<accession>A0A3P7J9V5</accession>
<evidence type="ECO:0000256" key="2">
    <source>
        <dbReference type="ARBA" id="ARBA00022692"/>
    </source>
</evidence>
<evidence type="ECO:0000256" key="1">
    <source>
        <dbReference type="ARBA" id="ARBA00004141"/>
    </source>
</evidence>
<evidence type="ECO:0000256" key="5">
    <source>
        <dbReference type="SAM" id="Coils"/>
    </source>
</evidence>